<keyword evidence="2" id="KW-0238">DNA-binding</keyword>
<dbReference type="Pfam" id="PF00505">
    <property type="entry name" value="HMG_box"/>
    <property type="match status" value="1"/>
</dbReference>
<dbReference type="SMART" id="SM00398">
    <property type="entry name" value="HMG"/>
    <property type="match status" value="1"/>
</dbReference>
<accession>A0AAF3J8V5</accession>
<dbReference type="InterPro" id="IPR001680">
    <property type="entry name" value="WD40_rpt"/>
</dbReference>
<feature type="repeat" description="WD" evidence="1">
    <location>
        <begin position="22"/>
        <end position="63"/>
    </location>
</feature>
<dbReference type="SUPFAM" id="SSF47095">
    <property type="entry name" value="HMG-box"/>
    <property type="match status" value="1"/>
</dbReference>
<dbReference type="InterPro" id="IPR036910">
    <property type="entry name" value="HMG_box_dom_sf"/>
</dbReference>
<dbReference type="InterPro" id="IPR009071">
    <property type="entry name" value="HMG_box_dom"/>
</dbReference>
<proteinExistence type="predicted"/>
<evidence type="ECO:0000259" key="3">
    <source>
        <dbReference type="PROSITE" id="PS50118"/>
    </source>
</evidence>
<dbReference type="PROSITE" id="PS50294">
    <property type="entry name" value="WD_REPEATS_REGION"/>
    <property type="match status" value="1"/>
</dbReference>
<name>A0AAF3J8V5_9BILA</name>
<dbReference type="GO" id="GO:0003677">
    <property type="term" value="F:DNA binding"/>
    <property type="evidence" value="ECO:0007669"/>
    <property type="project" value="UniProtKB-UniRule"/>
</dbReference>
<feature type="domain" description="HMG box" evidence="3">
    <location>
        <begin position="122"/>
        <end position="186"/>
    </location>
</feature>
<dbReference type="Proteomes" id="UP000887575">
    <property type="component" value="Unassembled WGS sequence"/>
</dbReference>
<dbReference type="Gene3D" id="1.10.30.10">
    <property type="entry name" value="High mobility group box domain"/>
    <property type="match status" value="1"/>
</dbReference>
<feature type="DNA-binding region" description="HMG box" evidence="2">
    <location>
        <begin position="122"/>
        <end position="186"/>
    </location>
</feature>
<evidence type="ECO:0000256" key="2">
    <source>
        <dbReference type="PROSITE-ProRule" id="PRU00267"/>
    </source>
</evidence>
<organism evidence="4 5">
    <name type="scientific">Mesorhabditis belari</name>
    <dbReference type="NCBI Taxonomy" id="2138241"/>
    <lineage>
        <taxon>Eukaryota</taxon>
        <taxon>Metazoa</taxon>
        <taxon>Ecdysozoa</taxon>
        <taxon>Nematoda</taxon>
        <taxon>Chromadorea</taxon>
        <taxon>Rhabditida</taxon>
        <taxon>Rhabditina</taxon>
        <taxon>Rhabditomorpha</taxon>
        <taxon>Rhabditoidea</taxon>
        <taxon>Rhabditidae</taxon>
        <taxon>Mesorhabditinae</taxon>
        <taxon>Mesorhabditis</taxon>
    </lineage>
</organism>
<dbReference type="InterPro" id="IPR015943">
    <property type="entry name" value="WD40/YVTN_repeat-like_dom_sf"/>
</dbReference>
<dbReference type="SUPFAM" id="SSF50978">
    <property type="entry name" value="WD40 repeat-like"/>
    <property type="match status" value="1"/>
</dbReference>
<evidence type="ECO:0000256" key="1">
    <source>
        <dbReference type="PROSITE-ProRule" id="PRU00221"/>
    </source>
</evidence>
<dbReference type="Gene3D" id="2.130.10.10">
    <property type="entry name" value="YVTN repeat-like/Quinoprotein amine dehydrogenase"/>
    <property type="match status" value="1"/>
</dbReference>
<dbReference type="WBParaSite" id="MBELARI_LOCUS3768">
    <property type="protein sequence ID" value="MBELARI_LOCUS3768"/>
    <property type="gene ID" value="MBELARI_LOCUS3768"/>
</dbReference>
<reference evidence="5" key="1">
    <citation type="submission" date="2024-02" db="UniProtKB">
        <authorList>
            <consortium name="WormBaseParasite"/>
        </authorList>
    </citation>
    <scope>IDENTIFICATION</scope>
</reference>
<evidence type="ECO:0000313" key="4">
    <source>
        <dbReference type="Proteomes" id="UP000887575"/>
    </source>
</evidence>
<keyword evidence="2" id="KW-0539">Nucleus</keyword>
<sequence length="188" mass="21408">MTSNRQEILIQTTSDNDTIPIFAGHSCEISMLAVNADGTLLASGDMSGKYCLWDIASRQCIKSMDDDQPKWYSQMHSLFEDGGDDEVERLRREICAYKIIVVRLQKANQESFYNMARGRPTGSKNKEAPVKRTGELRSQLEKEGMGVAEVGKVAGEEWRVLKDKSKWEKLADKDKQRYESDMAVYKKK</sequence>
<keyword evidence="4" id="KW-1185">Reference proteome</keyword>
<dbReference type="GO" id="GO:0005634">
    <property type="term" value="C:nucleus"/>
    <property type="evidence" value="ECO:0007669"/>
    <property type="project" value="UniProtKB-UniRule"/>
</dbReference>
<keyword evidence="1" id="KW-0853">WD repeat</keyword>
<dbReference type="PROSITE" id="PS50082">
    <property type="entry name" value="WD_REPEATS_2"/>
    <property type="match status" value="1"/>
</dbReference>
<dbReference type="AlphaFoldDB" id="A0AAF3J8V5"/>
<dbReference type="SMART" id="SM00320">
    <property type="entry name" value="WD40"/>
    <property type="match status" value="1"/>
</dbReference>
<evidence type="ECO:0000313" key="5">
    <source>
        <dbReference type="WBParaSite" id="MBELARI_LOCUS3768"/>
    </source>
</evidence>
<protein>
    <recommendedName>
        <fullName evidence="3">HMG box domain-containing protein</fullName>
    </recommendedName>
</protein>
<dbReference type="InterPro" id="IPR036322">
    <property type="entry name" value="WD40_repeat_dom_sf"/>
</dbReference>
<dbReference type="PROSITE" id="PS50118">
    <property type="entry name" value="HMG_BOX_2"/>
    <property type="match status" value="1"/>
</dbReference>